<dbReference type="Proteomes" id="UP000025748">
    <property type="component" value="Unassembled WGS sequence"/>
</dbReference>
<accession>A0ABR4R4U5</accession>
<keyword evidence="2" id="KW-1185">Reference proteome</keyword>
<name>A0ABR4R4U5_9BORD</name>
<dbReference type="EMBL" id="JHEM01000002">
    <property type="protein sequence ID" value="KCB25989.1"/>
    <property type="molecule type" value="Genomic_DNA"/>
</dbReference>
<comment type="caution">
    <text evidence="1">The sequence shown here is derived from an EMBL/GenBank/DDBJ whole genome shotgun (WGS) entry which is preliminary data.</text>
</comment>
<protein>
    <submittedName>
        <fullName evidence="1">N-acetyltransferase YedL</fullName>
    </submittedName>
</protein>
<evidence type="ECO:0000313" key="2">
    <source>
        <dbReference type="Proteomes" id="UP000025748"/>
    </source>
</evidence>
<reference evidence="1 2" key="1">
    <citation type="submission" date="2014-03" db="EMBL/GenBank/DDBJ databases">
        <title>Genome sequence of Bordetella hinzii.</title>
        <authorList>
            <person name="Register K."/>
            <person name="Harvill E."/>
            <person name="Goodfield L.L."/>
            <person name="Ivanov Y.V."/>
            <person name="Meyer J.A."/>
            <person name="Muse S.J."/>
            <person name="Jacobs N."/>
            <person name="Bendor L."/>
            <person name="Smallridge W.E."/>
            <person name="Brinkac L.M."/>
            <person name="Sanka R."/>
            <person name="Kim M."/>
            <person name="Losada L."/>
        </authorList>
    </citation>
    <scope>NUCLEOTIDE SEQUENCE [LARGE SCALE GENOMIC DNA]</scope>
    <source>
        <strain evidence="1 2">OH87 BAL007II</strain>
    </source>
</reference>
<organism evidence="1 2">
    <name type="scientific">Bordetella hinzii OH87 BAL007II</name>
    <dbReference type="NCBI Taxonomy" id="1331262"/>
    <lineage>
        <taxon>Bacteria</taxon>
        <taxon>Pseudomonadati</taxon>
        <taxon>Pseudomonadota</taxon>
        <taxon>Betaproteobacteria</taxon>
        <taxon>Burkholderiales</taxon>
        <taxon>Alcaligenaceae</taxon>
        <taxon>Bordetella</taxon>
    </lineage>
</organism>
<proteinExistence type="predicted"/>
<evidence type="ECO:0000313" key="1">
    <source>
        <dbReference type="EMBL" id="KCB25989.1"/>
    </source>
</evidence>
<sequence length="52" mass="5954">MADLISNTSSIVQHDPKFAEVYLEEKRLLLDVLTKADHRLLKIARSQIHQPA</sequence>
<gene>
    <name evidence="1" type="ORF">L544_3266</name>
</gene>